<sequence length="154" mass="15640">MRGLCPSGRGRYSGQAADERGAAAPAGMGREQGGRFRRTGGDPAQLARAAADDVGLRGDSAYQQTPGPRQAPHRPAQAGGAGVLRQLPRLQQPAGAAQPAAGSRAYRQLRPAAQGVSRPALQPGSSGYAAGLQANRADPGAGLIPLPAKRCSNQ</sequence>
<feature type="compositionally biased region" description="Low complexity" evidence="1">
    <location>
        <begin position="86"/>
        <end position="105"/>
    </location>
</feature>
<dbReference type="Proteomes" id="UP000439123">
    <property type="component" value="Unassembled WGS sequence"/>
</dbReference>
<feature type="region of interest" description="Disordered" evidence="1">
    <location>
        <begin position="1"/>
        <end position="154"/>
    </location>
</feature>
<dbReference type="EMBL" id="CABWLC010000017">
    <property type="protein sequence ID" value="VXA86960.1"/>
    <property type="molecule type" value="Genomic_DNA"/>
</dbReference>
<protein>
    <submittedName>
        <fullName evidence="2">Uncharacterized protein</fullName>
    </submittedName>
</protein>
<organism evidence="2 3">
    <name type="scientific">Aeromonas veronii</name>
    <dbReference type="NCBI Taxonomy" id="654"/>
    <lineage>
        <taxon>Bacteria</taxon>
        <taxon>Pseudomonadati</taxon>
        <taxon>Pseudomonadota</taxon>
        <taxon>Gammaproteobacteria</taxon>
        <taxon>Aeromonadales</taxon>
        <taxon>Aeromonadaceae</taxon>
        <taxon>Aeromonas</taxon>
    </lineage>
</organism>
<gene>
    <name evidence="2" type="ORF">AERO8C_40030</name>
</gene>
<evidence type="ECO:0000313" key="2">
    <source>
        <dbReference type="EMBL" id="VXA86960.1"/>
    </source>
</evidence>
<evidence type="ECO:0000256" key="1">
    <source>
        <dbReference type="SAM" id="MobiDB-lite"/>
    </source>
</evidence>
<proteinExistence type="predicted"/>
<accession>A0A653L877</accession>
<name>A0A653L877_AERVE</name>
<evidence type="ECO:0000313" key="3">
    <source>
        <dbReference type="Proteomes" id="UP000439123"/>
    </source>
</evidence>
<reference evidence="2 3" key="1">
    <citation type="submission" date="2019-10" db="EMBL/GenBank/DDBJ databases">
        <authorList>
            <person name="Karimi E."/>
        </authorList>
    </citation>
    <scope>NUCLEOTIDE SEQUENCE [LARGE SCALE GENOMIC DNA]</scope>
    <source>
        <strain evidence="2">Aeromonas sp. 8C</strain>
    </source>
</reference>
<dbReference type="AlphaFoldDB" id="A0A653L877"/>